<accession>A0ABV2V3W0</accession>
<dbReference type="InterPro" id="IPR011109">
    <property type="entry name" value="DNA_bind_recombinase_dom"/>
</dbReference>
<reference evidence="4 5" key="1">
    <citation type="submission" date="2024-06" db="EMBL/GenBank/DDBJ databases">
        <title>The Natural Products Discovery Center: Release of the First 8490 Sequenced Strains for Exploring Actinobacteria Biosynthetic Diversity.</title>
        <authorList>
            <person name="Kalkreuter E."/>
            <person name="Kautsar S.A."/>
            <person name="Yang D."/>
            <person name="Bader C.D."/>
            <person name="Teijaro C.N."/>
            <person name="Fluegel L."/>
            <person name="Davis C.M."/>
            <person name="Simpson J.R."/>
            <person name="Lauterbach L."/>
            <person name="Steele A.D."/>
            <person name="Gui C."/>
            <person name="Meng S."/>
            <person name="Li G."/>
            <person name="Viehrig K."/>
            <person name="Ye F."/>
            <person name="Su P."/>
            <person name="Kiefer A.F."/>
            <person name="Nichols A."/>
            <person name="Cepeda A.J."/>
            <person name="Yan W."/>
            <person name="Fan B."/>
            <person name="Jiang Y."/>
            <person name="Adhikari A."/>
            <person name="Zheng C.-J."/>
            <person name="Schuster L."/>
            <person name="Cowan T.M."/>
            <person name="Smanski M.J."/>
            <person name="Chevrette M.G."/>
            <person name="De Carvalho L.P.S."/>
            <person name="Shen B."/>
        </authorList>
    </citation>
    <scope>NUCLEOTIDE SEQUENCE [LARGE SCALE GENOMIC DNA]</scope>
    <source>
        <strain evidence="4 5">NPDC006434</strain>
    </source>
</reference>
<dbReference type="InterPro" id="IPR025827">
    <property type="entry name" value="Zn_ribbon_recom_dom"/>
</dbReference>
<comment type="caution">
    <text evidence="4">The sequence shown here is derived from an EMBL/GenBank/DDBJ whole genome shotgun (WGS) entry which is preliminary data.</text>
</comment>
<dbReference type="Pfam" id="PF13408">
    <property type="entry name" value="Zn_ribbon_recom"/>
    <property type="match status" value="1"/>
</dbReference>
<evidence type="ECO:0000259" key="3">
    <source>
        <dbReference type="PROSITE" id="PS51737"/>
    </source>
</evidence>
<proteinExistence type="predicted"/>
<dbReference type="Proteomes" id="UP001550210">
    <property type="component" value="Unassembled WGS sequence"/>
</dbReference>
<keyword evidence="5" id="KW-1185">Reference proteome</keyword>
<dbReference type="RefSeq" id="WP_355400454.1">
    <property type="nucleotide sequence ID" value="NZ_JBEXPZ010000041.1"/>
</dbReference>
<feature type="domain" description="Recombinase" evidence="3">
    <location>
        <begin position="37"/>
        <end position="175"/>
    </location>
</feature>
<dbReference type="InterPro" id="IPR050639">
    <property type="entry name" value="SSR_resolvase"/>
</dbReference>
<dbReference type="Gene3D" id="3.90.1750.20">
    <property type="entry name" value="Putative Large Serine Recombinase, Chain B, Domain 2"/>
    <property type="match status" value="1"/>
</dbReference>
<dbReference type="EMBL" id="JBEXPZ010000041">
    <property type="protein sequence ID" value="MET9848505.1"/>
    <property type="molecule type" value="Genomic_DNA"/>
</dbReference>
<keyword evidence="1" id="KW-0238">DNA-binding</keyword>
<organism evidence="4 5">
    <name type="scientific">Streptomyces ossamyceticus</name>
    <dbReference type="NCBI Taxonomy" id="249581"/>
    <lineage>
        <taxon>Bacteria</taxon>
        <taxon>Bacillati</taxon>
        <taxon>Actinomycetota</taxon>
        <taxon>Actinomycetes</taxon>
        <taxon>Kitasatosporales</taxon>
        <taxon>Streptomycetaceae</taxon>
        <taxon>Streptomyces</taxon>
    </lineage>
</organism>
<evidence type="ECO:0000313" key="4">
    <source>
        <dbReference type="EMBL" id="MET9848505.1"/>
    </source>
</evidence>
<evidence type="ECO:0000313" key="5">
    <source>
        <dbReference type="Proteomes" id="UP001550210"/>
    </source>
</evidence>
<dbReference type="Pfam" id="PF07508">
    <property type="entry name" value="Recombinase"/>
    <property type="match status" value="1"/>
</dbReference>
<evidence type="ECO:0000256" key="1">
    <source>
        <dbReference type="ARBA" id="ARBA00023125"/>
    </source>
</evidence>
<sequence length="302" mass="32201">MELADAAEQEARTISSRLTSSHKALRAAGRYAGGLVPFGYRKAPHPSGSGWSLAPDSETAALVGVIVADVHAGLSLIEIAPGLNEAGVPAPRDRHAQLQGRPMGGRRHGRDFERFRWTSGTLSKVLRSPSLMGHRTHGGQTVRDTSGAPVLIGEPLLSDEEFHALQEALLARSNGTRRPRRGTTALLTGIAHCAGCGGRMYFATRKGYVYGVYVCRATARGDVCPAPAAMRSDWLEAYTVNRFREATGMDAERSVSRSTLLESGVRVTVGKGRSGGGPSRLAGPDTSRLTFAFPHVHMGYGN</sequence>
<name>A0ABV2V3W0_9ACTN</name>
<evidence type="ECO:0000256" key="2">
    <source>
        <dbReference type="ARBA" id="ARBA00023172"/>
    </source>
</evidence>
<gene>
    <name evidence="4" type="ORF">ABZZ21_28975</name>
</gene>
<dbReference type="PROSITE" id="PS51737">
    <property type="entry name" value="RECOMBINASE_DNA_BIND"/>
    <property type="match status" value="1"/>
</dbReference>
<dbReference type="PANTHER" id="PTHR30461">
    <property type="entry name" value="DNA-INVERTASE FROM LAMBDOID PROPHAGE"/>
    <property type="match status" value="1"/>
</dbReference>
<keyword evidence="2" id="KW-0233">DNA recombination</keyword>
<protein>
    <submittedName>
        <fullName evidence="4">Recombinase family protein</fullName>
    </submittedName>
</protein>
<dbReference type="InterPro" id="IPR038109">
    <property type="entry name" value="DNA_bind_recomb_sf"/>
</dbReference>
<dbReference type="PANTHER" id="PTHR30461:SF2">
    <property type="entry name" value="SERINE RECOMBINASE PINE-RELATED"/>
    <property type="match status" value="1"/>
</dbReference>